<comment type="subcellular location">
    <subcellularLocation>
        <location evidence="1">Membrane</location>
        <topology evidence="1">Multi-pass membrane protein</topology>
    </subcellularLocation>
</comment>
<evidence type="ECO:0000256" key="5">
    <source>
        <dbReference type="ARBA" id="ARBA00038359"/>
    </source>
</evidence>
<evidence type="ECO:0000256" key="1">
    <source>
        <dbReference type="ARBA" id="ARBA00004141"/>
    </source>
</evidence>
<feature type="transmembrane region" description="Helical" evidence="6">
    <location>
        <begin position="172"/>
        <end position="196"/>
    </location>
</feature>
<feature type="transmembrane region" description="Helical" evidence="6">
    <location>
        <begin position="208"/>
        <end position="228"/>
    </location>
</feature>
<keyword evidence="3 6" id="KW-1133">Transmembrane helix</keyword>
<dbReference type="AlphaFoldDB" id="A0A0C3HQG5"/>
<feature type="transmembrane region" description="Helical" evidence="6">
    <location>
        <begin position="248"/>
        <end position="269"/>
    </location>
</feature>
<dbReference type="InterPro" id="IPR049326">
    <property type="entry name" value="Rhodopsin_dom_fungi"/>
</dbReference>
<dbReference type="Proteomes" id="UP000054321">
    <property type="component" value="Unassembled WGS sequence"/>
</dbReference>
<sequence>MTENLGPQAAGAACFLLGLTWLFVSLRCYCKIELLHHFGPEDYLCLITQVLFTAYSIFVLLGVHYGVGKHTVDILPVDIPACLKVLTQPAQQLYCLAATTLKFTIGLFIVRITAKPYQRTIVWSVMAVSGIIGVYSFLIILLQCQPIAYFWGRFDGNGMRGSCINTVIISRTAYAFSAVSCWSDWTFCILPGFIIWRLEMNLRTKASVLILFVLGAIASAVTIVRFPYLSNLNGNADFLYTATIVRTLSTIELGIGITAVAAATLRPLLRQFLGQSRLGSLSVDISNP</sequence>
<organism evidence="8 9">
    <name type="scientific">Oidiodendron maius (strain Zn)</name>
    <dbReference type="NCBI Taxonomy" id="913774"/>
    <lineage>
        <taxon>Eukaryota</taxon>
        <taxon>Fungi</taxon>
        <taxon>Dikarya</taxon>
        <taxon>Ascomycota</taxon>
        <taxon>Pezizomycotina</taxon>
        <taxon>Leotiomycetes</taxon>
        <taxon>Leotiomycetes incertae sedis</taxon>
        <taxon>Myxotrichaceae</taxon>
        <taxon>Oidiodendron</taxon>
    </lineage>
</organism>
<proteinExistence type="inferred from homology"/>
<dbReference type="InterPro" id="IPR052337">
    <property type="entry name" value="SAT4-like"/>
</dbReference>
<name>A0A0C3HQG5_OIDMZ</name>
<reference evidence="9" key="2">
    <citation type="submission" date="2015-01" db="EMBL/GenBank/DDBJ databases">
        <title>Evolutionary Origins and Diversification of the Mycorrhizal Mutualists.</title>
        <authorList>
            <consortium name="DOE Joint Genome Institute"/>
            <consortium name="Mycorrhizal Genomics Consortium"/>
            <person name="Kohler A."/>
            <person name="Kuo A."/>
            <person name="Nagy L.G."/>
            <person name="Floudas D."/>
            <person name="Copeland A."/>
            <person name="Barry K.W."/>
            <person name="Cichocki N."/>
            <person name="Veneault-Fourrey C."/>
            <person name="LaButti K."/>
            <person name="Lindquist E.A."/>
            <person name="Lipzen A."/>
            <person name="Lundell T."/>
            <person name="Morin E."/>
            <person name="Murat C."/>
            <person name="Riley R."/>
            <person name="Ohm R."/>
            <person name="Sun H."/>
            <person name="Tunlid A."/>
            <person name="Henrissat B."/>
            <person name="Grigoriev I.V."/>
            <person name="Hibbett D.S."/>
            <person name="Martin F."/>
        </authorList>
    </citation>
    <scope>NUCLEOTIDE SEQUENCE [LARGE SCALE GENOMIC DNA]</scope>
    <source>
        <strain evidence="9">Zn</strain>
    </source>
</reference>
<evidence type="ECO:0000259" key="7">
    <source>
        <dbReference type="Pfam" id="PF20684"/>
    </source>
</evidence>
<protein>
    <recommendedName>
        <fullName evidence="7">Rhodopsin domain-containing protein</fullName>
    </recommendedName>
</protein>
<feature type="transmembrane region" description="Helical" evidence="6">
    <location>
        <begin position="44"/>
        <end position="67"/>
    </location>
</feature>
<feature type="transmembrane region" description="Helical" evidence="6">
    <location>
        <begin position="122"/>
        <end position="152"/>
    </location>
</feature>
<feature type="transmembrane region" description="Helical" evidence="6">
    <location>
        <begin position="6"/>
        <end position="24"/>
    </location>
</feature>
<accession>A0A0C3HQG5</accession>
<feature type="transmembrane region" description="Helical" evidence="6">
    <location>
        <begin position="91"/>
        <end position="110"/>
    </location>
</feature>
<evidence type="ECO:0000256" key="4">
    <source>
        <dbReference type="ARBA" id="ARBA00023136"/>
    </source>
</evidence>
<evidence type="ECO:0000256" key="3">
    <source>
        <dbReference type="ARBA" id="ARBA00022989"/>
    </source>
</evidence>
<feature type="domain" description="Rhodopsin" evidence="7">
    <location>
        <begin position="26"/>
        <end position="270"/>
    </location>
</feature>
<dbReference type="OrthoDB" id="3936451at2759"/>
<dbReference type="InParanoid" id="A0A0C3HQG5"/>
<dbReference type="GO" id="GO:0016020">
    <property type="term" value="C:membrane"/>
    <property type="evidence" value="ECO:0007669"/>
    <property type="project" value="UniProtKB-SubCell"/>
</dbReference>
<comment type="similarity">
    <text evidence="5">Belongs to the SAT4 family.</text>
</comment>
<dbReference type="HOGENOM" id="CLU_028200_3_4_1"/>
<evidence type="ECO:0000313" key="9">
    <source>
        <dbReference type="Proteomes" id="UP000054321"/>
    </source>
</evidence>
<keyword evidence="4 6" id="KW-0472">Membrane</keyword>
<keyword evidence="2 6" id="KW-0812">Transmembrane</keyword>
<reference evidence="8 9" key="1">
    <citation type="submission" date="2014-04" db="EMBL/GenBank/DDBJ databases">
        <authorList>
            <consortium name="DOE Joint Genome Institute"/>
            <person name="Kuo A."/>
            <person name="Martino E."/>
            <person name="Perotto S."/>
            <person name="Kohler A."/>
            <person name="Nagy L.G."/>
            <person name="Floudas D."/>
            <person name="Copeland A."/>
            <person name="Barry K.W."/>
            <person name="Cichocki N."/>
            <person name="Veneault-Fourrey C."/>
            <person name="LaButti K."/>
            <person name="Lindquist E.A."/>
            <person name="Lipzen A."/>
            <person name="Lundell T."/>
            <person name="Morin E."/>
            <person name="Murat C."/>
            <person name="Sun H."/>
            <person name="Tunlid A."/>
            <person name="Henrissat B."/>
            <person name="Grigoriev I.V."/>
            <person name="Hibbett D.S."/>
            <person name="Martin F."/>
            <person name="Nordberg H.P."/>
            <person name="Cantor M.N."/>
            <person name="Hua S.X."/>
        </authorList>
    </citation>
    <scope>NUCLEOTIDE SEQUENCE [LARGE SCALE GENOMIC DNA]</scope>
    <source>
        <strain evidence="8 9">Zn</strain>
    </source>
</reference>
<evidence type="ECO:0000256" key="2">
    <source>
        <dbReference type="ARBA" id="ARBA00022692"/>
    </source>
</evidence>
<dbReference type="PANTHER" id="PTHR33048">
    <property type="entry name" value="PTH11-LIKE INTEGRAL MEMBRANE PROTEIN (AFU_ORTHOLOGUE AFUA_5G11245)"/>
    <property type="match status" value="1"/>
</dbReference>
<dbReference type="EMBL" id="KN832872">
    <property type="protein sequence ID" value="KIN05260.1"/>
    <property type="molecule type" value="Genomic_DNA"/>
</dbReference>
<dbReference type="Pfam" id="PF20684">
    <property type="entry name" value="Fung_rhodopsin"/>
    <property type="match status" value="1"/>
</dbReference>
<gene>
    <name evidence="8" type="ORF">OIDMADRAFT_116646</name>
</gene>
<evidence type="ECO:0000256" key="6">
    <source>
        <dbReference type="SAM" id="Phobius"/>
    </source>
</evidence>
<dbReference type="PANTHER" id="PTHR33048:SF96">
    <property type="entry name" value="INTEGRAL MEMBRANE PROTEIN"/>
    <property type="match status" value="1"/>
</dbReference>
<keyword evidence="9" id="KW-1185">Reference proteome</keyword>
<evidence type="ECO:0000313" key="8">
    <source>
        <dbReference type="EMBL" id="KIN05260.1"/>
    </source>
</evidence>